<dbReference type="InterPro" id="IPR024455">
    <property type="entry name" value="Phage_capsid"/>
</dbReference>
<reference evidence="3" key="1">
    <citation type="submission" date="2023-03" db="EMBL/GenBank/DDBJ databases">
        <authorList>
            <person name="Shen W."/>
            <person name="Cai J."/>
        </authorList>
    </citation>
    <scope>NUCLEOTIDE SEQUENCE</scope>
    <source>
        <strain evidence="3">K69-2</strain>
    </source>
</reference>
<evidence type="ECO:0000313" key="4">
    <source>
        <dbReference type="Proteomes" id="UP001183682"/>
    </source>
</evidence>
<dbReference type="InterPro" id="IPR054612">
    <property type="entry name" value="Phage_capsid-like_C"/>
</dbReference>
<organism evidence="3 4">
    <name type="scientific">Enterococcus gallinarum</name>
    <dbReference type="NCBI Taxonomy" id="1353"/>
    <lineage>
        <taxon>Bacteria</taxon>
        <taxon>Bacillati</taxon>
        <taxon>Bacillota</taxon>
        <taxon>Bacilli</taxon>
        <taxon>Lactobacillales</taxon>
        <taxon>Enterococcaceae</taxon>
        <taxon>Enterococcus</taxon>
    </lineage>
</organism>
<comment type="caution">
    <text evidence="3">The sequence shown here is derived from an EMBL/GenBank/DDBJ whole genome shotgun (WGS) entry which is preliminary data.</text>
</comment>
<gene>
    <name evidence="3" type="ORF">P7E30_11135</name>
</gene>
<dbReference type="SUPFAM" id="SSF56563">
    <property type="entry name" value="Major capsid protein gp5"/>
    <property type="match status" value="1"/>
</dbReference>
<comment type="subcellular location">
    <subcellularLocation>
        <location evidence="1">Virion</location>
    </subcellularLocation>
</comment>
<dbReference type="Pfam" id="PF05065">
    <property type="entry name" value="Phage_capsid"/>
    <property type="match status" value="1"/>
</dbReference>
<dbReference type="Proteomes" id="UP001183682">
    <property type="component" value="Unassembled WGS sequence"/>
</dbReference>
<dbReference type="RefSeq" id="WP_311809956.1">
    <property type="nucleotide sequence ID" value="NZ_JARPZN010000007.1"/>
</dbReference>
<accession>A0AAE4HRG8</accession>
<evidence type="ECO:0000259" key="2">
    <source>
        <dbReference type="Pfam" id="PF05065"/>
    </source>
</evidence>
<sequence length="377" mass="41053">MTIKLSQDFENAKKAWIQAVQNNESTEKVGELYGEMLDQMISEAKKAGEIAAESYAAGTKLDAKLAAEQRKFFNEINKEVGYKEETLLPQETIDTIFEDVVSEHPLLAAIGVKNAGLRLKFLKSETSGVAVWGKIFDEIKGQLDAAFSEEESIQNKLTAFVVLPKDLTQFGPAWVESFVRLQIQEAFAVAMELAFLSGTGKDQPVGLNRQVQKDVSITGGVYPEKTPEGTLTIDPLANGKENLLEMGKIKKFHSVKENGKRLNTAGKLCLVISPEDATDLDVAFTIVTNAGLYVKNTPFNIQIIESEAQATGKCLSFVNGRYDGYVGGGVSIKKFDQTLALEDLDLYAAKTFAYGKAKDNKVAAVWTLNITGGGSGE</sequence>
<evidence type="ECO:0000313" key="3">
    <source>
        <dbReference type="EMBL" id="MDT2690751.1"/>
    </source>
</evidence>
<dbReference type="NCBIfam" id="TIGR01554">
    <property type="entry name" value="major_cap_HK97"/>
    <property type="match status" value="1"/>
</dbReference>
<name>A0AAE4HRG8_ENTGA</name>
<evidence type="ECO:0000256" key="1">
    <source>
        <dbReference type="ARBA" id="ARBA00004328"/>
    </source>
</evidence>
<proteinExistence type="predicted"/>
<feature type="domain" description="Phage capsid-like C-terminal" evidence="2">
    <location>
        <begin position="87"/>
        <end position="310"/>
    </location>
</feature>
<protein>
    <submittedName>
        <fullName evidence="3">Phage major capsid protein</fullName>
    </submittedName>
</protein>
<dbReference type="EMBL" id="JARPZN010000007">
    <property type="protein sequence ID" value="MDT2690751.1"/>
    <property type="molecule type" value="Genomic_DNA"/>
</dbReference>
<dbReference type="AlphaFoldDB" id="A0AAE4HRG8"/>